<dbReference type="InterPro" id="IPR000160">
    <property type="entry name" value="GGDEF_dom"/>
</dbReference>
<dbReference type="InterPro" id="IPR013767">
    <property type="entry name" value="PAS_fold"/>
</dbReference>
<dbReference type="PANTHER" id="PTHR44757">
    <property type="entry name" value="DIGUANYLATE CYCLASE DGCP"/>
    <property type="match status" value="1"/>
</dbReference>
<dbReference type="Proteomes" id="UP000245938">
    <property type="component" value="Unassembled WGS sequence"/>
</dbReference>
<dbReference type="NCBIfam" id="TIGR00229">
    <property type="entry name" value="sensory_box"/>
    <property type="match status" value="1"/>
</dbReference>
<comment type="caution">
    <text evidence="4">The sequence shown here is derived from an EMBL/GenBank/DDBJ whole genome shotgun (WGS) entry which is preliminary data.</text>
</comment>
<dbReference type="PANTHER" id="PTHR44757:SF2">
    <property type="entry name" value="BIOFILM ARCHITECTURE MAINTENANCE PROTEIN MBAA"/>
    <property type="match status" value="1"/>
</dbReference>
<dbReference type="PROSITE" id="PS50883">
    <property type="entry name" value="EAL"/>
    <property type="match status" value="1"/>
</dbReference>
<dbReference type="SUPFAM" id="SSF141868">
    <property type="entry name" value="EAL domain-like"/>
    <property type="match status" value="1"/>
</dbReference>
<dbReference type="EMBL" id="QFVR01000001">
    <property type="protein sequence ID" value="PWI26746.1"/>
    <property type="molecule type" value="Genomic_DNA"/>
</dbReference>
<dbReference type="GO" id="GO:0006355">
    <property type="term" value="P:regulation of DNA-templated transcription"/>
    <property type="evidence" value="ECO:0007669"/>
    <property type="project" value="InterPro"/>
</dbReference>
<dbReference type="Gene3D" id="3.20.20.450">
    <property type="entry name" value="EAL domain"/>
    <property type="match status" value="1"/>
</dbReference>
<dbReference type="Pfam" id="PF00563">
    <property type="entry name" value="EAL"/>
    <property type="match status" value="1"/>
</dbReference>
<proteinExistence type="predicted"/>
<dbReference type="InterPro" id="IPR035919">
    <property type="entry name" value="EAL_sf"/>
</dbReference>
<dbReference type="AlphaFoldDB" id="A0A2U3AQG6"/>
<dbReference type="OrthoDB" id="2624050at2"/>
<dbReference type="CDD" id="cd01948">
    <property type="entry name" value="EAL"/>
    <property type="match status" value="1"/>
</dbReference>
<evidence type="ECO:0000313" key="5">
    <source>
        <dbReference type="Proteomes" id="UP000245938"/>
    </source>
</evidence>
<dbReference type="Pfam" id="PF00990">
    <property type="entry name" value="GGDEF"/>
    <property type="match status" value="1"/>
</dbReference>
<dbReference type="InterPro" id="IPR001633">
    <property type="entry name" value="EAL_dom"/>
</dbReference>
<dbReference type="InterPro" id="IPR043128">
    <property type="entry name" value="Rev_trsase/Diguanyl_cyclase"/>
</dbReference>
<dbReference type="InterPro" id="IPR000014">
    <property type="entry name" value="PAS"/>
</dbReference>
<evidence type="ECO:0000313" key="4">
    <source>
        <dbReference type="EMBL" id="PWI26746.1"/>
    </source>
</evidence>
<accession>A0A2U3AQG6</accession>
<dbReference type="InterPro" id="IPR035965">
    <property type="entry name" value="PAS-like_dom_sf"/>
</dbReference>
<dbReference type="SMART" id="SM00267">
    <property type="entry name" value="GGDEF"/>
    <property type="match status" value="1"/>
</dbReference>
<gene>
    <name evidence="4" type="ORF">DEX24_00140</name>
</gene>
<feature type="domain" description="GGDEF" evidence="3">
    <location>
        <begin position="276"/>
        <end position="408"/>
    </location>
</feature>
<feature type="domain" description="EAL" evidence="2">
    <location>
        <begin position="417"/>
        <end position="668"/>
    </location>
</feature>
<evidence type="ECO:0000259" key="1">
    <source>
        <dbReference type="PROSITE" id="PS50112"/>
    </source>
</evidence>
<dbReference type="RefSeq" id="WP_109304370.1">
    <property type="nucleotide sequence ID" value="NZ_BJUF01000001.1"/>
</dbReference>
<keyword evidence="5" id="KW-1185">Reference proteome</keyword>
<dbReference type="CDD" id="cd01949">
    <property type="entry name" value="GGDEF"/>
    <property type="match status" value="1"/>
</dbReference>
<dbReference type="SMART" id="SM00052">
    <property type="entry name" value="EAL"/>
    <property type="match status" value="1"/>
</dbReference>
<name>A0A2U3AQG6_9BACL</name>
<dbReference type="Pfam" id="PF00989">
    <property type="entry name" value="PAS"/>
    <property type="match status" value="1"/>
</dbReference>
<dbReference type="SUPFAM" id="SSF55073">
    <property type="entry name" value="Nucleotide cyclase"/>
    <property type="match status" value="1"/>
</dbReference>
<organism evidence="4 5">
    <name type="scientific">Kurthia sibirica</name>
    <dbReference type="NCBI Taxonomy" id="202750"/>
    <lineage>
        <taxon>Bacteria</taxon>
        <taxon>Bacillati</taxon>
        <taxon>Bacillota</taxon>
        <taxon>Bacilli</taxon>
        <taxon>Bacillales</taxon>
        <taxon>Caryophanaceae</taxon>
        <taxon>Kurthia</taxon>
    </lineage>
</organism>
<protein>
    <submittedName>
        <fullName evidence="4">GGDEF-domain containing protein</fullName>
    </submittedName>
</protein>
<dbReference type="SUPFAM" id="SSF55785">
    <property type="entry name" value="PYP-like sensor domain (PAS domain)"/>
    <property type="match status" value="1"/>
</dbReference>
<dbReference type="Gene3D" id="3.30.450.20">
    <property type="entry name" value="PAS domain"/>
    <property type="match status" value="1"/>
</dbReference>
<sequence length="668" mass="77156">MYSSPLDTQQWKNVLQKINLVSDGFLFFLMEKVEDDFIIHSASKAAYEQFGCMTSSTEYAKDYFDDSVWHIIMRAYEEQKHMGIHYQEKLLDTTIHGKVTMTLLEKIGNLYMTIIYTTENAGMSPLSKHNLDPIIGISQYGDILYSNKATTGTLGYRQQSIEGQNVKKIIHFTDEQTIEGVLEDIQLKKEALQFFNCQIIDVHGKKIDIIMKMIPVIVEAEIVEIQCIWRNIKEDHEEDLNLHYLSYHDQLTGVWNKLALQEHYLEESLISQEQEHSIALMLVDINRFKRINESYGTVAGDEILMALANRLKKIETDTRFLYRLNGDEFIFLLSNTTKGEIEMVVNLVAEIFSKPFLTSSVDIDCDYSIGIAIQANHPISLETMIHQTVQAIYFVRLSGEKNHIYYEEKMANKYRNNALMEGHLRRAIEKDELTLQFQPQIDLKTGKVESFEALLRWNNPHFGAVSPGQFIPIAEESGLIVGIGDWVLEEVAKKLEVWSEKEWNHLRIAVNISPRQFKELHFVQKMEQILQKYPFNPSMLELEITESSMTDVEQTLKILTDLKRMKIIISIDDFGTGYSSLSYIKSYPIDIIKIDQSFITEMDRDLRNQAIAKTIIHLAHSLGMTVIAEGVERVEHVMILQAEKCEKAQGFLFSRPIAMDEIEKKYIN</sequence>
<dbReference type="CDD" id="cd00130">
    <property type="entry name" value="PAS"/>
    <property type="match status" value="1"/>
</dbReference>
<reference evidence="4 5" key="1">
    <citation type="submission" date="2018-05" db="EMBL/GenBank/DDBJ databases">
        <title>Kurthia sibirica genome sequence.</title>
        <authorList>
            <person name="Maclea K.S."/>
            <person name="Goen A.E."/>
        </authorList>
    </citation>
    <scope>NUCLEOTIDE SEQUENCE [LARGE SCALE GENOMIC DNA]</scope>
    <source>
        <strain evidence="4 5">ATCC 49154</strain>
    </source>
</reference>
<dbReference type="PROSITE" id="PS50887">
    <property type="entry name" value="GGDEF"/>
    <property type="match status" value="1"/>
</dbReference>
<feature type="domain" description="PAS" evidence="1">
    <location>
        <begin position="132"/>
        <end position="189"/>
    </location>
</feature>
<dbReference type="PROSITE" id="PS50112">
    <property type="entry name" value="PAS"/>
    <property type="match status" value="1"/>
</dbReference>
<dbReference type="InterPro" id="IPR029787">
    <property type="entry name" value="Nucleotide_cyclase"/>
</dbReference>
<evidence type="ECO:0000259" key="3">
    <source>
        <dbReference type="PROSITE" id="PS50887"/>
    </source>
</evidence>
<evidence type="ECO:0000259" key="2">
    <source>
        <dbReference type="PROSITE" id="PS50883"/>
    </source>
</evidence>
<dbReference type="InterPro" id="IPR052155">
    <property type="entry name" value="Biofilm_reg_signaling"/>
</dbReference>
<dbReference type="Gene3D" id="3.30.70.270">
    <property type="match status" value="1"/>
</dbReference>
<dbReference type="NCBIfam" id="TIGR00254">
    <property type="entry name" value="GGDEF"/>
    <property type="match status" value="1"/>
</dbReference>